<dbReference type="GO" id="GO:0005743">
    <property type="term" value="C:mitochondrial inner membrane"/>
    <property type="evidence" value="ECO:0007669"/>
    <property type="project" value="TreeGrafter"/>
</dbReference>
<dbReference type="GO" id="GO:0032977">
    <property type="term" value="F:membrane insertase activity"/>
    <property type="evidence" value="ECO:0007669"/>
    <property type="project" value="InterPro"/>
</dbReference>
<evidence type="ECO:0000313" key="9">
    <source>
        <dbReference type="EMBL" id="KAG7764947.1"/>
    </source>
</evidence>
<evidence type="ECO:0000256" key="6">
    <source>
        <dbReference type="RuleBase" id="RU003945"/>
    </source>
</evidence>
<dbReference type="Proteomes" id="UP000738402">
    <property type="component" value="Unassembled WGS sequence"/>
</dbReference>
<dbReference type="CDD" id="cd20069">
    <property type="entry name" value="5TM_Oxa1-like"/>
    <property type="match status" value="1"/>
</dbReference>
<comment type="caution">
    <text evidence="8">The sequence shown here is derived from an EMBL/GenBank/DDBJ whole genome shotgun (WGS) entry which is preliminary data.</text>
</comment>
<dbReference type="InterPro" id="IPR001708">
    <property type="entry name" value="YidC/ALB3/OXA1/COX18"/>
</dbReference>
<accession>A0AAN6I0M8</accession>
<evidence type="ECO:0000256" key="2">
    <source>
        <dbReference type="ARBA" id="ARBA00009877"/>
    </source>
</evidence>
<keyword evidence="3 6" id="KW-0812">Transmembrane</keyword>
<dbReference type="GO" id="GO:0032979">
    <property type="term" value="P:protein insertion into mitochondrial inner membrane from matrix"/>
    <property type="evidence" value="ECO:0007669"/>
    <property type="project" value="TreeGrafter"/>
</dbReference>
<feature type="domain" description="Membrane insertase YidC/Oxa/ALB C-terminal" evidence="7">
    <location>
        <begin position="135"/>
        <end position="291"/>
    </location>
</feature>
<dbReference type="InterPro" id="IPR028055">
    <property type="entry name" value="YidC/Oxa/ALB_C"/>
</dbReference>
<comment type="similarity">
    <text evidence="2 6">Belongs to the OXA1/ALB3/YidC family.</text>
</comment>
<keyword evidence="5" id="KW-0472">Membrane</keyword>
<reference evidence="8 10" key="1">
    <citation type="journal article" date="2021" name="G3 (Bethesda)">
        <title>Genomic diversity, chromosomal rearrangements, and interspecies hybridization in the ogataea polymorpha species complex.</title>
        <authorList>
            <person name="Hanson S.J."/>
            <person name="Cinneide E.O."/>
            <person name="Salzberg L.I."/>
            <person name="Wolfe K.H."/>
            <person name="McGowan J."/>
            <person name="Fitzpatrick D.A."/>
            <person name="Matlin K."/>
        </authorList>
    </citation>
    <scope>NUCLEOTIDE SEQUENCE</scope>
    <source>
        <strain evidence="9">81-436-3</strain>
        <strain evidence="8">83-405-1</strain>
    </source>
</reference>
<gene>
    <name evidence="8" type="ORF">KL933_003457</name>
    <name evidence="9" type="ORF">KL946_002814</name>
</gene>
<evidence type="ECO:0000313" key="10">
    <source>
        <dbReference type="Proteomes" id="UP000697297"/>
    </source>
</evidence>
<evidence type="ECO:0000256" key="4">
    <source>
        <dbReference type="ARBA" id="ARBA00022989"/>
    </source>
</evidence>
<evidence type="ECO:0000313" key="11">
    <source>
        <dbReference type="Proteomes" id="UP000738402"/>
    </source>
</evidence>
<dbReference type="GO" id="GO:0033617">
    <property type="term" value="P:mitochondrial respiratory chain complex IV assembly"/>
    <property type="evidence" value="ECO:0007669"/>
    <property type="project" value="TreeGrafter"/>
</dbReference>
<dbReference type="PANTHER" id="PTHR12428">
    <property type="entry name" value="OXA1"/>
    <property type="match status" value="1"/>
</dbReference>
<keyword evidence="4" id="KW-1133">Transmembrane helix</keyword>
<dbReference type="AlphaFoldDB" id="A0AAN6I0M8"/>
<organism evidence="8 11">
    <name type="scientific">Ogataea haglerorum</name>
    <dbReference type="NCBI Taxonomy" id="1937702"/>
    <lineage>
        <taxon>Eukaryota</taxon>
        <taxon>Fungi</taxon>
        <taxon>Dikarya</taxon>
        <taxon>Ascomycota</taxon>
        <taxon>Saccharomycotina</taxon>
        <taxon>Pichiomycetes</taxon>
        <taxon>Pichiales</taxon>
        <taxon>Pichiaceae</taxon>
        <taxon>Ogataea</taxon>
    </lineage>
</organism>
<evidence type="ECO:0000259" key="7">
    <source>
        <dbReference type="Pfam" id="PF02096"/>
    </source>
</evidence>
<proteinExistence type="inferred from homology"/>
<keyword evidence="10" id="KW-1185">Reference proteome</keyword>
<evidence type="ECO:0000313" key="8">
    <source>
        <dbReference type="EMBL" id="KAG7726526.1"/>
    </source>
</evidence>
<evidence type="ECO:0000256" key="3">
    <source>
        <dbReference type="ARBA" id="ARBA00022692"/>
    </source>
</evidence>
<dbReference type="EMBL" id="JAHLUH010000009">
    <property type="protein sequence ID" value="KAG7726526.1"/>
    <property type="molecule type" value="Genomic_DNA"/>
</dbReference>
<dbReference type="PANTHER" id="PTHR12428:SF65">
    <property type="entry name" value="CYTOCHROME C OXIDASE ASSEMBLY PROTEIN COX18, MITOCHONDRIAL"/>
    <property type="match status" value="1"/>
</dbReference>
<dbReference type="Pfam" id="PF02096">
    <property type="entry name" value="60KD_IMP"/>
    <property type="match status" value="1"/>
</dbReference>
<name>A0AAN6I0M8_9ASCO</name>
<evidence type="ECO:0000256" key="5">
    <source>
        <dbReference type="ARBA" id="ARBA00023136"/>
    </source>
</evidence>
<comment type="subcellular location">
    <subcellularLocation>
        <location evidence="1 6">Membrane</location>
        <topology evidence="1 6">Multi-pass membrane protein</topology>
    </subcellularLocation>
</comment>
<protein>
    <recommendedName>
        <fullName evidence="7">Membrane insertase YidC/Oxa/ALB C-terminal domain-containing protein</fullName>
    </recommendedName>
</protein>
<dbReference type="EMBL" id="JAHLUN010000007">
    <property type="protein sequence ID" value="KAG7764947.1"/>
    <property type="molecule type" value="Genomic_DNA"/>
</dbReference>
<dbReference type="Proteomes" id="UP000697297">
    <property type="component" value="Unassembled WGS sequence"/>
</dbReference>
<sequence length="318" mass="35687">MLRTIRLARPTLTQQERRLFSTDVASVFESGAELIAAAHAASGLPWWAFIPLLTVSVRTGITLPLAIYQRRGLQKQNELRPIISAMFPIFKLRLAARAQAAQQNARLSKNDVPIKTETEQLSANKIIVLASKERMKRQRQIFRENGCQSWKFLALPALQIPLWITLSQTFRVLTGWTSVRAVVLDPTLSTEGFGYLTNLTFTDPYFILPVVLGVTALTNAEWNFRTADLMKLTTRGVKNSLRPTAFDSVINLSRMSICFLVVLSAQAPAALSLYWISSNVYSLAQNILLNKLMPLRYTPYARSAHSTKKLTGESLVEF</sequence>
<evidence type="ECO:0000256" key="1">
    <source>
        <dbReference type="ARBA" id="ARBA00004141"/>
    </source>
</evidence>